<accession>A0A4T2A378</accession>
<keyword evidence="1" id="KW-1133">Transmembrane helix</keyword>
<sequence>MLSLPFFSPPGADQMALLNCSHDPLLVLFSYLIASAAGFTALNMAERVSRENSRELWRWVGAWALGGGIWAMHFVAMLAFSAPLALSYDTGITLFSLLIAIAVSYVVMRVIGHDRLRLWQTVVAAIVAGCGIATMHYTGMAAIRSAATQHYDPSLFVLSILIAIAASLAALLLAGYFRGQHGNRANWLRLLASLIMGGAIASMHFTGMAALTLAVPLNHPLQIAASQDGHQLLGTTIALIALLIILIGVLAGWADQRLRQERGQLRHLTEQLDTLTHYDGLTGLLNGQAFSQMLNTTLATSPPHGATLLFIDLDNFKRINDSLGHGRGDELLQQVGQRIRSVLGREDLLARFSGDEFCAFALNVPLQNSGQLAELILTQIRQPFSLESGQLSLTASIGMSRYPQDATNASQLLKQAGIALGHCKRQGRNQNLGFSTQLEQDAQQELNLEQSLRLALHSDRLEVHYQPILAGNGEQVVALEALVRWQHTELGSISPERFVKIAEQHGFIHELDIWVLKRACSDLKWLQNNGHRHLHLGVNCSALSLLQPHLVKAIQIELQRADLPLSSLTLEVTENALMHDLGAAQAQLDKVRAMGMTISIDDFGTGYSSLQYLSRLPVDSLKIDRSFIREIPGSSSNMAITSAIIAMAHKLNLRVVAEGVENIEQMRFLQEQQCDLLQGYLFSKPLPLNQLHTWLGSGHYRQRYVSV</sequence>
<dbReference type="InterPro" id="IPR050706">
    <property type="entry name" value="Cyclic-di-GMP_PDE-like"/>
</dbReference>
<dbReference type="EMBL" id="RFLV01000001">
    <property type="protein sequence ID" value="TIH10228.1"/>
    <property type="molecule type" value="Genomic_DNA"/>
</dbReference>
<dbReference type="PROSITE" id="PS50887">
    <property type="entry name" value="GGDEF"/>
    <property type="match status" value="1"/>
</dbReference>
<dbReference type="CDD" id="cd01948">
    <property type="entry name" value="EAL"/>
    <property type="match status" value="1"/>
</dbReference>
<feature type="transmembrane region" description="Helical" evidence="1">
    <location>
        <begin position="232"/>
        <end position="254"/>
    </location>
</feature>
<dbReference type="Proteomes" id="UP000307541">
    <property type="component" value="Unassembled WGS sequence"/>
</dbReference>
<feature type="domain" description="EAL" evidence="2">
    <location>
        <begin position="445"/>
        <end position="699"/>
    </location>
</feature>
<gene>
    <name evidence="5" type="ORF">D8779_05925</name>
</gene>
<feature type="transmembrane region" description="Helical" evidence="1">
    <location>
        <begin position="188"/>
        <end position="212"/>
    </location>
</feature>
<dbReference type="InterPro" id="IPR029787">
    <property type="entry name" value="Nucleotide_cyclase"/>
</dbReference>
<evidence type="ECO:0000259" key="2">
    <source>
        <dbReference type="PROSITE" id="PS50883"/>
    </source>
</evidence>
<dbReference type="InterPro" id="IPR001633">
    <property type="entry name" value="EAL_dom"/>
</dbReference>
<evidence type="ECO:0000256" key="1">
    <source>
        <dbReference type="PROSITE-ProRule" id="PRU00244"/>
    </source>
</evidence>
<comment type="caution">
    <text evidence="5">The sequence shown here is derived from an EMBL/GenBank/DDBJ whole genome shotgun (WGS) entry which is preliminary data.</text>
</comment>
<protein>
    <submittedName>
        <fullName evidence="5">EAL domain-containing protein</fullName>
    </submittedName>
</protein>
<dbReference type="InterPro" id="IPR043128">
    <property type="entry name" value="Rev_trsase/Diguanyl_cyclase"/>
</dbReference>
<dbReference type="PANTHER" id="PTHR33121">
    <property type="entry name" value="CYCLIC DI-GMP PHOSPHODIESTERASE PDEF"/>
    <property type="match status" value="1"/>
</dbReference>
<dbReference type="NCBIfam" id="TIGR00254">
    <property type="entry name" value="GGDEF"/>
    <property type="match status" value="1"/>
</dbReference>
<dbReference type="Pfam" id="PF03707">
    <property type="entry name" value="MHYT"/>
    <property type="match status" value="3"/>
</dbReference>
<dbReference type="SMART" id="SM00267">
    <property type="entry name" value="GGDEF"/>
    <property type="match status" value="1"/>
</dbReference>
<dbReference type="GO" id="GO:0071111">
    <property type="term" value="F:cyclic-guanylate-specific phosphodiesterase activity"/>
    <property type="evidence" value="ECO:0007669"/>
    <property type="project" value="InterPro"/>
</dbReference>
<evidence type="ECO:0000313" key="5">
    <source>
        <dbReference type="EMBL" id="TIH10228.1"/>
    </source>
</evidence>
<evidence type="ECO:0000313" key="6">
    <source>
        <dbReference type="Proteomes" id="UP000307541"/>
    </source>
</evidence>
<proteinExistence type="predicted"/>
<dbReference type="GO" id="GO:0016020">
    <property type="term" value="C:membrane"/>
    <property type="evidence" value="ECO:0007669"/>
    <property type="project" value="UniProtKB-UniRule"/>
</dbReference>
<dbReference type="SMART" id="SM00052">
    <property type="entry name" value="EAL"/>
    <property type="match status" value="1"/>
</dbReference>
<evidence type="ECO:0000259" key="4">
    <source>
        <dbReference type="PROSITE" id="PS50924"/>
    </source>
</evidence>
<dbReference type="InterPro" id="IPR000160">
    <property type="entry name" value="GGDEF_dom"/>
</dbReference>
<reference evidence="5 6" key="1">
    <citation type="submission" date="2018-10" db="EMBL/GenBank/DDBJ databases">
        <title>Pseudomonas leptonychotis sp. nov., isolated from Weddell seals in Antarctica.</title>
        <authorList>
            <person name="Novakova D."/>
            <person name="Svec P."/>
            <person name="Kralova S."/>
            <person name="Kristofova L."/>
            <person name="Zeman M."/>
            <person name="Pantucek R."/>
            <person name="Maslanova I."/>
            <person name="Sedlacek I."/>
        </authorList>
    </citation>
    <scope>NUCLEOTIDE SEQUENCE [LARGE SCALE GENOMIC DNA]</scope>
    <source>
        <strain evidence="5 6">CCM 8849</strain>
    </source>
</reference>
<dbReference type="InterPro" id="IPR005330">
    <property type="entry name" value="MHYT_dom"/>
</dbReference>
<dbReference type="SUPFAM" id="SSF141868">
    <property type="entry name" value="EAL domain-like"/>
    <property type="match status" value="1"/>
</dbReference>
<dbReference type="Gene3D" id="3.20.20.450">
    <property type="entry name" value="EAL domain"/>
    <property type="match status" value="1"/>
</dbReference>
<organism evidence="5 6">
    <name type="scientific">Pseudomonas leptonychotis</name>
    <dbReference type="NCBI Taxonomy" id="2448482"/>
    <lineage>
        <taxon>Bacteria</taxon>
        <taxon>Pseudomonadati</taxon>
        <taxon>Pseudomonadota</taxon>
        <taxon>Gammaproteobacteria</taxon>
        <taxon>Pseudomonadales</taxon>
        <taxon>Pseudomonadaceae</taxon>
        <taxon>Pseudomonas</taxon>
    </lineage>
</organism>
<dbReference type="PANTHER" id="PTHR33121:SF79">
    <property type="entry name" value="CYCLIC DI-GMP PHOSPHODIESTERASE PDED-RELATED"/>
    <property type="match status" value="1"/>
</dbReference>
<dbReference type="InterPro" id="IPR035919">
    <property type="entry name" value="EAL_sf"/>
</dbReference>
<feature type="domain" description="MHYT" evidence="4">
    <location>
        <begin position="22"/>
        <end position="214"/>
    </location>
</feature>
<keyword evidence="1" id="KW-0472">Membrane</keyword>
<name>A0A4T2A378_9PSED</name>
<evidence type="ECO:0000259" key="3">
    <source>
        <dbReference type="PROSITE" id="PS50887"/>
    </source>
</evidence>
<dbReference type="SUPFAM" id="SSF55073">
    <property type="entry name" value="Nucleotide cyclase"/>
    <property type="match status" value="1"/>
</dbReference>
<dbReference type="PROSITE" id="PS50924">
    <property type="entry name" value="MHYT"/>
    <property type="match status" value="1"/>
</dbReference>
<dbReference type="Pfam" id="PF00563">
    <property type="entry name" value="EAL"/>
    <property type="match status" value="1"/>
</dbReference>
<dbReference type="PROSITE" id="PS50883">
    <property type="entry name" value="EAL"/>
    <property type="match status" value="1"/>
</dbReference>
<dbReference type="RefSeq" id="WP_136663520.1">
    <property type="nucleotide sequence ID" value="NZ_RFLV01000001.1"/>
</dbReference>
<dbReference type="Gene3D" id="3.30.70.270">
    <property type="match status" value="1"/>
</dbReference>
<feature type="transmembrane region" description="Helical" evidence="1">
    <location>
        <begin position="92"/>
        <end position="111"/>
    </location>
</feature>
<feature type="transmembrane region" description="Helical" evidence="1">
    <location>
        <begin position="25"/>
        <end position="44"/>
    </location>
</feature>
<dbReference type="AlphaFoldDB" id="A0A4T2A378"/>
<feature type="domain" description="GGDEF" evidence="3">
    <location>
        <begin position="304"/>
        <end position="436"/>
    </location>
</feature>
<keyword evidence="6" id="KW-1185">Reference proteome</keyword>
<dbReference type="OrthoDB" id="9804951at2"/>
<dbReference type="Pfam" id="PF00990">
    <property type="entry name" value="GGDEF"/>
    <property type="match status" value="1"/>
</dbReference>
<dbReference type="CDD" id="cd01949">
    <property type="entry name" value="GGDEF"/>
    <property type="match status" value="1"/>
</dbReference>
<keyword evidence="1" id="KW-0812">Transmembrane</keyword>
<feature type="transmembrane region" description="Helical" evidence="1">
    <location>
        <begin position="155"/>
        <end position="176"/>
    </location>
</feature>
<feature type="transmembrane region" description="Helical" evidence="1">
    <location>
        <begin position="118"/>
        <end position="143"/>
    </location>
</feature>
<feature type="transmembrane region" description="Helical" evidence="1">
    <location>
        <begin position="56"/>
        <end position="80"/>
    </location>
</feature>